<feature type="transmembrane region" description="Helical" evidence="1">
    <location>
        <begin position="246"/>
        <end position="265"/>
    </location>
</feature>
<protein>
    <submittedName>
        <fullName evidence="2">Uncharacterized protein</fullName>
    </submittedName>
</protein>
<keyword evidence="1" id="KW-0812">Transmembrane</keyword>
<evidence type="ECO:0000313" key="2">
    <source>
        <dbReference type="EMBL" id="PPQ31155.1"/>
    </source>
</evidence>
<evidence type="ECO:0000313" key="3">
    <source>
        <dbReference type="Proteomes" id="UP000239089"/>
    </source>
</evidence>
<proteinExistence type="predicted"/>
<keyword evidence="3" id="KW-1185">Reference proteome</keyword>
<sequence>MQIYKQTTSKDDKVKELQYFVLIGAAAGVIGMAPIEKASAASFTQPGEQIGLATGSPVPEGLYFLDLLDYGNNRSAGTYDSGILVHIPALVWSTPWTLAGARVEFAATPPQIISSTSERGNKSNVAALSNPFAEIALAWDLGDGFGFTNYLGVYFPISNNGLNNDFWVFNERAAVSYVANGWNLSAYTATGITGANSQGQRVTPDYFNYDLTATKTLGKYIVGGGAFGSFDISGLTKSGYRRQSQFALAVLGGYNFASFTTMLYVSHDIVSANYTTDTGKELYETRVFARLIVPIWTPKSAVVTAKY</sequence>
<comment type="caution">
    <text evidence="2">The sequence shown here is derived from an EMBL/GenBank/DDBJ whole genome shotgun (WGS) entry which is preliminary data.</text>
</comment>
<keyword evidence="1" id="KW-0472">Membrane</keyword>
<gene>
    <name evidence="2" type="ORF">CCR94_10125</name>
</gene>
<evidence type="ECO:0000256" key="1">
    <source>
        <dbReference type="SAM" id="Phobius"/>
    </source>
</evidence>
<accession>A0A2S6N962</accession>
<dbReference type="AlphaFoldDB" id="A0A2S6N962"/>
<name>A0A2S6N962_9HYPH</name>
<organism evidence="2 3">
    <name type="scientific">Rhodoblastus sphagnicola</name>
    <dbReference type="NCBI Taxonomy" id="333368"/>
    <lineage>
        <taxon>Bacteria</taxon>
        <taxon>Pseudomonadati</taxon>
        <taxon>Pseudomonadota</taxon>
        <taxon>Alphaproteobacteria</taxon>
        <taxon>Hyphomicrobiales</taxon>
        <taxon>Rhodoblastaceae</taxon>
        <taxon>Rhodoblastus</taxon>
    </lineage>
</organism>
<dbReference type="Proteomes" id="UP000239089">
    <property type="component" value="Unassembled WGS sequence"/>
</dbReference>
<dbReference type="EMBL" id="NHSJ01000064">
    <property type="protein sequence ID" value="PPQ31155.1"/>
    <property type="molecule type" value="Genomic_DNA"/>
</dbReference>
<reference evidence="2 3" key="1">
    <citation type="journal article" date="2018" name="Arch. Microbiol.">
        <title>New insights into the metabolic potential of the phototrophic purple bacterium Rhodopila globiformis DSM 161(T) from its draft genome sequence and evidence for a vanadium-dependent nitrogenase.</title>
        <authorList>
            <person name="Imhoff J.F."/>
            <person name="Rahn T."/>
            <person name="Kunzel S."/>
            <person name="Neulinger S.C."/>
        </authorList>
    </citation>
    <scope>NUCLEOTIDE SEQUENCE [LARGE SCALE GENOMIC DNA]</scope>
    <source>
        <strain evidence="2 3">DSM 16996</strain>
    </source>
</reference>
<keyword evidence="1" id="KW-1133">Transmembrane helix</keyword>